<dbReference type="GO" id="GO:0004497">
    <property type="term" value="F:monooxygenase activity"/>
    <property type="evidence" value="ECO:0007669"/>
    <property type="project" value="UniProtKB-KW"/>
</dbReference>
<dbReference type="InterPro" id="IPR011008">
    <property type="entry name" value="Dimeric_a/b-barrel"/>
</dbReference>
<dbReference type="Pfam" id="PF03992">
    <property type="entry name" value="ABM"/>
    <property type="match status" value="1"/>
</dbReference>
<sequence length="90" mass="9980">MIVTVAKVTDPAQFLAVFETIGAAKRREHGCRAARVYVDPDDSHRMWSVFDWDAEDYDAFLADPEIPEIARRLALQAPPAHAVAATELDA</sequence>
<dbReference type="Gene3D" id="3.30.70.100">
    <property type="match status" value="1"/>
</dbReference>
<proteinExistence type="predicted"/>
<comment type="caution">
    <text evidence="2">The sequence shown here is derived from an EMBL/GenBank/DDBJ whole genome shotgun (WGS) entry which is preliminary data.</text>
</comment>
<organism evidence="2 3">
    <name type="scientific">Georgenia alba</name>
    <dbReference type="NCBI Taxonomy" id="2233858"/>
    <lineage>
        <taxon>Bacteria</taxon>
        <taxon>Bacillati</taxon>
        <taxon>Actinomycetota</taxon>
        <taxon>Actinomycetes</taxon>
        <taxon>Micrococcales</taxon>
        <taxon>Bogoriellaceae</taxon>
        <taxon>Georgenia</taxon>
    </lineage>
</organism>
<accession>A0ABW2Q309</accession>
<dbReference type="EMBL" id="JBHTCQ010000001">
    <property type="protein sequence ID" value="MFC7403871.1"/>
    <property type="molecule type" value="Genomic_DNA"/>
</dbReference>
<dbReference type="InterPro" id="IPR007138">
    <property type="entry name" value="ABM_dom"/>
</dbReference>
<feature type="domain" description="ABM" evidence="1">
    <location>
        <begin position="12"/>
        <end position="66"/>
    </location>
</feature>
<dbReference type="Proteomes" id="UP001596455">
    <property type="component" value="Unassembled WGS sequence"/>
</dbReference>
<keyword evidence="3" id="KW-1185">Reference proteome</keyword>
<evidence type="ECO:0000313" key="2">
    <source>
        <dbReference type="EMBL" id="MFC7403871.1"/>
    </source>
</evidence>
<evidence type="ECO:0000313" key="3">
    <source>
        <dbReference type="Proteomes" id="UP001596455"/>
    </source>
</evidence>
<keyword evidence="2" id="KW-0503">Monooxygenase</keyword>
<protein>
    <submittedName>
        <fullName evidence="2">Antibiotic biosynthesis monooxygenase</fullName>
    </submittedName>
</protein>
<gene>
    <name evidence="2" type="ORF">ACFQQL_02015</name>
</gene>
<dbReference type="RefSeq" id="WP_382390741.1">
    <property type="nucleotide sequence ID" value="NZ_JBHTCQ010000001.1"/>
</dbReference>
<dbReference type="SUPFAM" id="SSF54909">
    <property type="entry name" value="Dimeric alpha+beta barrel"/>
    <property type="match status" value="1"/>
</dbReference>
<reference evidence="3" key="1">
    <citation type="journal article" date="2019" name="Int. J. Syst. Evol. Microbiol.">
        <title>The Global Catalogue of Microorganisms (GCM) 10K type strain sequencing project: providing services to taxonomists for standard genome sequencing and annotation.</title>
        <authorList>
            <consortium name="The Broad Institute Genomics Platform"/>
            <consortium name="The Broad Institute Genome Sequencing Center for Infectious Disease"/>
            <person name="Wu L."/>
            <person name="Ma J."/>
        </authorList>
    </citation>
    <scope>NUCLEOTIDE SEQUENCE [LARGE SCALE GENOMIC DNA]</scope>
    <source>
        <strain evidence="3">JCM 1490</strain>
    </source>
</reference>
<name>A0ABW2Q309_9MICO</name>
<evidence type="ECO:0000259" key="1">
    <source>
        <dbReference type="Pfam" id="PF03992"/>
    </source>
</evidence>
<keyword evidence="2" id="KW-0560">Oxidoreductase</keyword>